<evidence type="ECO:0000259" key="6">
    <source>
        <dbReference type="PROSITE" id="PS50076"/>
    </source>
</evidence>
<keyword evidence="9" id="KW-1185">Reference proteome</keyword>
<dbReference type="Gene3D" id="3.30.160.60">
    <property type="entry name" value="Classic Zinc Finger"/>
    <property type="match status" value="1"/>
</dbReference>
<dbReference type="OrthoDB" id="5894at2759"/>
<dbReference type="AlphaFoldDB" id="A0A8H6ZCU4"/>
<keyword evidence="2 4" id="KW-0863">Zinc-finger</keyword>
<feature type="compositionally biased region" description="Low complexity" evidence="5">
    <location>
        <begin position="447"/>
        <end position="460"/>
    </location>
</feature>
<evidence type="ECO:0000256" key="2">
    <source>
        <dbReference type="ARBA" id="ARBA00022771"/>
    </source>
</evidence>
<dbReference type="SMART" id="SM00451">
    <property type="entry name" value="ZnF_U1"/>
    <property type="match status" value="1"/>
</dbReference>
<feature type="compositionally biased region" description="Acidic residues" evidence="5">
    <location>
        <begin position="351"/>
        <end position="367"/>
    </location>
</feature>
<dbReference type="InterPro" id="IPR001623">
    <property type="entry name" value="DnaJ_domain"/>
</dbReference>
<feature type="compositionally biased region" description="Pro residues" evidence="5">
    <location>
        <begin position="371"/>
        <end position="386"/>
    </location>
</feature>
<feature type="compositionally biased region" description="Polar residues" evidence="5">
    <location>
        <begin position="254"/>
        <end position="269"/>
    </location>
</feature>
<dbReference type="GO" id="GO:0008270">
    <property type="term" value="F:zinc ion binding"/>
    <property type="evidence" value="ECO:0007669"/>
    <property type="project" value="UniProtKB-KW"/>
</dbReference>
<dbReference type="PANTHER" id="PTHR44029">
    <property type="entry name" value="DNAJ HOMOLOG SUBFAMILY C MEMBER 21"/>
    <property type="match status" value="1"/>
</dbReference>
<keyword evidence="1" id="KW-0479">Metal-binding</keyword>
<evidence type="ECO:0000256" key="4">
    <source>
        <dbReference type="PROSITE-ProRule" id="PRU00042"/>
    </source>
</evidence>
<organism evidence="8 9">
    <name type="scientific">Mycena sanguinolenta</name>
    <dbReference type="NCBI Taxonomy" id="230812"/>
    <lineage>
        <taxon>Eukaryota</taxon>
        <taxon>Fungi</taxon>
        <taxon>Dikarya</taxon>
        <taxon>Basidiomycota</taxon>
        <taxon>Agaricomycotina</taxon>
        <taxon>Agaricomycetes</taxon>
        <taxon>Agaricomycetidae</taxon>
        <taxon>Agaricales</taxon>
        <taxon>Marasmiineae</taxon>
        <taxon>Mycenaceae</taxon>
        <taxon>Mycena</taxon>
    </lineage>
</organism>
<evidence type="ECO:0000259" key="7">
    <source>
        <dbReference type="PROSITE" id="PS50157"/>
    </source>
</evidence>
<dbReference type="InterPro" id="IPR003604">
    <property type="entry name" value="Matrin/U1-like-C_Znf_C2H2"/>
</dbReference>
<dbReference type="SUPFAM" id="SSF57667">
    <property type="entry name" value="beta-beta-alpha zinc fingers"/>
    <property type="match status" value="1"/>
</dbReference>
<dbReference type="Pfam" id="PF12171">
    <property type="entry name" value="zf-C2H2_jaz"/>
    <property type="match status" value="1"/>
</dbReference>
<evidence type="ECO:0000256" key="1">
    <source>
        <dbReference type="ARBA" id="ARBA00022723"/>
    </source>
</evidence>
<accession>A0A8H6ZCU4</accession>
<dbReference type="PROSITE" id="PS50076">
    <property type="entry name" value="DNAJ_2"/>
    <property type="match status" value="1"/>
</dbReference>
<feature type="region of interest" description="Disordered" evidence="5">
    <location>
        <begin position="348"/>
        <end position="484"/>
    </location>
</feature>
<dbReference type="InterPro" id="IPR051964">
    <property type="entry name" value="Chaperone_stress_response"/>
</dbReference>
<protein>
    <submittedName>
        <fullName evidence="8">DnaJ-domain-containing protein</fullName>
    </submittedName>
</protein>
<evidence type="ECO:0000256" key="5">
    <source>
        <dbReference type="SAM" id="MobiDB-lite"/>
    </source>
</evidence>
<evidence type="ECO:0000313" key="9">
    <source>
        <dbReference type="Proteomes" id="UP000623467"/>
    </source>
</evidence>
<dbReference type="InterPro" id="IPR036869">
    <property type="entry name" value="J_dom_sf"/>
</dbReference>
<dbReference type="GO" id="GO:0003676">
    <property type="term" value="F:nucleic acid binding"/>
    <property type="evidence" value="ECO:0007669"/>
    <property type="project" value="InterPro"/>
</dbReference>
<feature type="domain" description="C2H2-type" evidence="7">
    <location>
        <begin position="314"/>
        <end position="343"/>
    </location>
</feature>
<dbReference type="PANTHER" id="PTHR44029:SF1">
    <property type="entry name" value="DNAJ HOMOLOG SUBFAMILY C MEMBER 21"/>
    <property type="match status" value="1"/>
</dbReference>
<dbReference type="PROSITE" id="PS00028">
    <property type="entry name" value="ZINC_FINGER_C2H2_1"/>
    <property type="match status" value="2"/>
</dbReference>
<dbReference type="Proteomes" id="UP000623467">
    <property type="component" value="Unassembled WGS sequence"/>
</dbReference>
<dbReference type="InterPro" id="IPR013087">
    <property type="entry name" value="Znf_C2H2_type"/>
</dbReference>
<dbReference type="GO" id="GO:0005737">
    <property type="term" value="C:cytoplasm"/>
    <property type="evidence" value="ECO:0007669"/>
    <property type="project" value="TreeGrafter"/>
</dbReference>
<evidence type="ECO:0000256" key="3">
    <source>
        <dbReference type="ARBA" id="ARBA00022833"/>
    </source>
</evidence>
<dbReference type="PROSITE" id="PS50157">
    <property type="entry name" value="ZINC_FINGER_C2H2_2"/>
    <property type="match status" value="2"/>
</dbReference>
<dbReference type="SMART" id="SM00355">
    <property type="entry name" value="ZnF_C2H2"/>
    <property type="match status" value="2"/>
</dbReference>
<dbReference type="InterPro" id="IPR022755">
    <property type="entry name" value="Znf_C2H2_jaz"/>
</dbReference>
<feature type="region of interest" description="Disordered" evidence="5">
    <location>
        <begin position="500"/>
        <end position="526"/>
    </location>
</feature>
<feature type="region of interest" description="Disordered" evidence="5">
    <location>
        <begin position="254"/>
        <end position="277"/>
    </location>
</feature>
<sequence length="526" mass="59603">MGQQSSSAAPGAAPQELDYYQLLEVEETATPEEIKRSFRRLALVHHPDKNQNDIEGATKRFAALQQAYEVLSDEQERAWYDSHKASLAPEPDDATVYEDIRKGAPPSRAQDRGLTVRQLNRFFDANIWSGVDDGENSFFTIYRNLFARLQAEEALIFDADYPSFGYAGWSYQPIDKKSDGARTFYNAWTNFASMKDFAWMDQWNLNEAPDRRVRRLMEKDNKKAREDARREYNDTVRSLAKFLRKRDPRYKTHLAQQAQNVASGSNTPGAGTMTPKPAAPRAEYVEQEWQKIDALRQHDDLEWAAAEGEDPEEWECVVCGKSFWSEAAWDSHERSKKHLKEVERLKREMLQDDEEFGLTGEQEEEIAPEVPRTPTPPVEVPVPAEPLPNSDQEPSPEAPVLEKEPDTSIRTKGKKKKASKATNPEWEPLTKTEKMARNFGDVELEGADASADEPSAPAAPTKRDLRRARQAKKVEADQAAGKQVQCHVCSESFSSKTGLFAHIKETGHARAEPAEEPPKKGKKNKR</sequence>
<dbReference type="Gene3D" id="1.10.287.110">
    <property type="entry name" value="DnaJ domain"/>
    <property type="match status" value="1"/>
</dbReference>
<dbReference type="EMBL" id="JACAZH010000002">
    <property type="protein sequence ID" value="KAF7375052.1"/>
    <property type="molecule type" value="Genomic_DNA"/>
</dbReference>
<comment type="caution">
    <text evidence="8">The sequence shown here is derived from an EMBL/GenBank/DDBJ whole genome shotgun (WGS) entry which is preliminary data.</text>
</comment>
<proteinExistence type="predicted"/>
<dbReference type="InterPro" id="IPR054076">
    <property type="entry name" value="ZUO1-like_ZHD"/>
</dbReference>
<dbReference type="Pfam" id="PF00226">
    <property type="entry name" value="DnaJ"/>
    <property type="match status" value="1"/>
</dbReference>
<feature type="domain" description="J" evidence="6">
    <location>
        <begin position="18"/>
        <end position="84"/>
    </location>
</feature>
<evidence type="ECO:0000313" key="8">
    <source>
        <dbReference type="EMBL" id="KAF7375052.1"/>
    </source>
</evidence>
<dbReference type="SUPFAM" id="SSF46565">
    <property type="entry name" value="Chaperone J-domain"/>
    <property type="match status" value="1"/>
</dbReference>
<dbReference type="InterPro" id="IPR036236">
    <property type="entry name" value="Znf_C2H2_sf"/>
</dbReference>
<dbReference type="PRINTS" id="PR00625">
    <property type="entry name" value="JDOMAIN"/>
</dbReference>
<name>A0A8H6ZCU4_9AGAR</name>
<dbReference type="InterPro" id="IPR018253">
    <property type="entry name" value="DnaJ_domain_CS"/>
</dbReference>
<reference evidence="8" key="1">
    <citation type="submission" date="2020-05" db="EMBL/GenBank/DDBJ databases">
        <title>Mycena genomes resolve the evolution of fungal bioluminescence.</title>
        <authorList>
            <person name="Tsai I.J."/>
        </authorList>
    </citation>
    <scope>NUCLEOTIDE SEQUENCE</scope>
    <source>
        <strain evidence="8">160909Yilan</strain>
    </source>
</reference>
<feature type="compositionally biased region" description="Basic and acidic residues" evidence="5">
    <location>
        <begin position="400"/>
        <end position="409"/>
    </location>
</feature>
<dbReference type="SMART" id="SM00271">
    <property type="entry name" value="DnaJ"/>
    <property type="match status" value="1"/>
</dbReference>
<feature type="domain" description="C2H2-type" evidence="7">
    <location>
        <begin position="484"/>
        <end position="513"/>
    </location>
</feature>
<keyword evidence="3" id="KW-0862">Zinc</keyword>
<dbReference type="CDD" id="cd06257">
    <property type="entry name" value="DnaJ"/>
    <property type="match status" value="1"/>
</dbReference>
<dbReference type="PROSITE" id="PS00636">
    <property type="entry name" value="DNAJ_1"/>
    <property type="match status" value="1"/>
</dbReference>
<gene>
    <name evidence="8" type="ORF">MSAN_00391500</name>
</gene>
<dbReference type="Pfam" id="PF21884">
    <property type="entry name" value="ZUO1-like_ZHD"/>
    <property type="match status" value="1"/>
</dbReference>
<feature type="compositionally biased region" description="Basic and acidic residues" evidence="5">
    <location>
        <begin position="502"/>
        <end position="519"/>
    </location>
</feature>